<feature type="transmembrane region" description="Helical" evidence="6">
    <location>
        <begin position="244"/>
        <end position="269"/>
    </location>
</feature>
<dbReference type="GO" id="GO:0016020">
    <property type="term" value="C:membrane"/>
    <property type="evidence" value="ECO:0007669"/>
    <property type="project" value="UniProtKB-SubCell"/>
</dbReference>
<dbReference type="InterPro" id="IPR008511">
    <property type="entry name" value="ROH1-like"/>
</dbReference>
<evidence type="ECO:0000256" key="4">
    <source>
        <dbReference type="ARBA" id="ARBA00022989"/>
    </source>
</evidence>
<reference evidence="8" key="2">
    <citation type="journal article" date="2022" name="Hortic Res">
        <title>The genome of Dioscorea zingiberensis sheds light on the biosynthesis, origin and evolution of the medicinally important diosgenin saponins.</title>
        <authorList>
            <person name="Li Y."/>
            <person name="Tan C."/>
            <person name="Li Z."/>
            <person name="Guo J."/>
            <person name="Li S."/>
            <person name="Chen X."/>
            <person name="Wang C."/>
            <person name="Dai X."/>
            <person name="Yang H."/>
            <person name="Song W."/>
            <person name="Hou L."/>
            <person name="Xu J."/>
            <person name="Tong Z."/>
            <person name="Xu A."/>
            <person name="Yuan X."/>
            <person name="Wang W."/>
            <person name="Yang Q."/>
            <person name="Chen L."/>
            <person name="Sun Z."/>
            <person name="Wang K."/>
            <person name="Pan B."/>
            <person name="Chen J."/>
            <person name="Bao Y."/>
            <person name="Liu F."/>
            <person name="Qi X."/>
            <person name="Gang D.R."/>
            <person name="Wen J."/>
            <person name="Li J."/>
        </authorList>
    </citation>
    <scope>NUCLEOTIDE SEQUENCE</scope>
    <source>
        <strain evidence="8">Dzin_1.0</strain>
    </source>
</reference>
<dbReference type="Pfam" id="PF05633">
    <property type="entry name" value="ROH1-like"/>
    <property type="match status" value="1"/>
</dbReference>
<dbReference type="InterPro" id="IPR037185">
    <property type="entry name" value="EmrE-like"/>
</dbReference>
<dbReference type="OrthoDB" id="1728340at2759"/>
<accession>A0A9D5CQR3</accession>
<keyword evidence="3 6" id="KW-0812">Transmembrane</keyword>
<protein>
    <recommendedName>
        <fullName evidence="7">EamA domain-containing protein</fullName>
    </recommendedName>
</protein>
<evidence type="ECO:0000313" key="8">
    <source>
        <dbReference type="EMBL" id="KAJ0976570.1"/>
    </source>
</evidence>
<name>A0A9D5CQR3_9LILI</name>
<feature type="transmembrane region" description="Helical" evidence="6">
    <location>
        <begin position="181"/>
        <end position="200"/>
    </location>
</feature>
<dbReference type="GO" id="GO:0022857">
    <property type="term" value="F:transmembrane transporter activity"/>
    <property type="evidence" value="ECO:0007669"/>
    <property type="project" value="InterPro"/>
</dbReference>
<evidence type="ECO:0000259" key="7">
    <source>
        <dbReference type="Pfam" id="PF00892"/>
    </source>
</evidence>
<dbReference type="InterPro" id="IPR000620">
    <property type="entry name" value="EamA_dom"/>
</dbReference>
<dbReference type="SUPFAM" id="SSF103481">
    <property type="entry name" value="Multidrug resistance efflux transporter EmrE"/>
    <property type="match status" value="2"/>
</dbReference>
<dbReference type="PANTHER" id="PTHR31218">
    <property type="entry name" value="WAT1-RELATED PROTEIN"/>
    <property type="match status" value="1"/>
</dbReference>
<keyword evidence="4 6" id="KW-1133">Transmembrane helix</keyword>
<feature type="domain" description="EamA" evidence="7">
    <location>
        <begin position="182"/>
        <end position="320"/>
    </location>
</feature>
<comment type="subcellular location">
    <subcellularLocation>
        <location evidence="1">Membrane</location>
        <topology evidence="1">Multi-pass membrane protein</topology>
    </subcellularLocation>
</comment>
<evidence type="ECO:0000313" key="9">
    <source>
        <dbReference type="Proteomes" id="UP001085076"/>
    </source>
</evidence>
<dbReference type="EMBL" id="JAGGNH010000003">
    <property type="protein sequence ID" value="KAJ0976570.1"/>
    <property type="molecule type" value="Genomic_DNA"/>
</dbReference>
<evidence type="ECO:0000256" key="2">
    <source>
        <dbReference type="ARBA" id="ARBA00007635"/>
    </source>
</evidence>
<feature type="transmembrane region" description="Helical" evidence="6">
    <location>
        <begin position="7"/>
        <end position="27"/>
    </location>
</feature>
<evidence type="ECO:0000256" key="6">
    <source>
        <dbReference type="SAM" id="Phobius"/>
    </source>
</evidence>
<dbReference type="InterPro" id="IPR030184">
    <property type="entry name" value="WAT1-related"/>
</dbReference>
<evidence type="ECO:0000256" key="1">
    <source>
        <dbReference type="ARBA" id="ARBA00004141"/>
    </source>
</evidence>
<dbReference type="Proteomes" id="UP001085076">
    <property type="component" value="Miscellaneous, Linkage group lg03"/>
</dbReference>
<feature type="transmembrane region" description="Helical" evidence="6">
    <location>
        <begin position="276"/>
        <end position="297"/>
    </location>
</feature>
<reference evidence="8" key="1">
    <citation type="submission" date="2021-03" db="EMBL/GenBank/DDBJ databases">
        <authorList>
            <person name="Li Z."/>
            <person name="Yang C."/>
        </authorList>
    </citation>
    <scope>NUCLEOTIDE SEQUENCE</scope>
    <source>
        <strain evidence="8">Dzin_1.0</strain>
        <tissue evidence="8">Leaf</tissue>
    </source>
</reference>
<feature type="transmembrane region" description="Helical" evidence="6">
    <location>
        <begin position="104"/>
        <end position="122"/>
    </location>
</feature>
<feature type="domain" description="EamA" evidence="7">
    <location>
        <begin position="13"/>
        <end position="150"/>
    </location>
</feature>
<feature type="transmembrane region" description="Helical" evidence="6">
    <location>
        <begin position="134"/>
        <end position="152"/>
    </location>
</feature>
<dbReference type="AlphaFoldDB" id="A0A9D5CQR3"/>
<sequence>MEPMEGLMPAAGMVLVQVVFAGANILYKLALNDGMDVRILVAYRYLFAAVSLIPIAYIVERTRRPRLTWMILGESFLSGLSGCTLAQNFYVAGMNNTSVTFSSAMSNLIPSITFILTVFFGLENLRIRKVPGQAKVLGTIIGLGGAMLLTFYKGPTIWSSGINLLHNYQVTPLHRQSGNRVMGSLYAVASCLSYSLWLIIQANLGKVYPCPYSSTALMCSMASLQCIILAFIMQRNLAQWRMELGVRLLTVSYSGILASGMTFTLIAWCIGKKGPLYASVFNPLLLVILAILSPLFLNEKLHLGSVLGAGLIVSGLYIVLWGKRSESKSMEIDIGTIRGPVDVVIVPGGFGIGEGGTMPATDFQGSSSPFASIGRSILSLRRDQVHSMDGHHEPGSSQEQELEGFQRHVADLFQDLVGGEELLSLRWVRKLLNAFLICQEEFRVIFFNNRAVVARAPLDRLIAEFFERSVKALDVLQRDPRRDRAGAAVAQAPGDRHPRA</sequence>
<proteinExistence type="inferred from homology"/>
<feature type="transmembrane region" description="Helical" evidence="6">
    <location>
        <begin position="71"/>
        <end position="92"/>
    </location>
</feature>
<feature type="transmembrane region" description="Helical" evidence="6">
    <location>
        <begin position="212"/>
        <end position="232"/>
    </location>
</feature>
<comment type="caution">
    <text evidence="8">The sequence shown here is derived from an EMBL/GenBank/DDBJ whole genome shotgun (WGS) entry which is preliminary data.</text>
</comment>
<evidence type="ECO:0000256" key="5">
    <source>
        <dbReference type="ARBA" id="ARBA00023136"/>
    </source>
</evidence>
<keyword evidence="5 6" id="KW-0472">Membrane</keyword>
<feature type="transmembrane region" description="Helical" evidence="6">
    <location>
        <begin position="39"/>
        <end position="59"/>
    </location>
</feature>
<evidence type="ECO:0000256" key="3">
    <source>
        <dbReference type="ARBA" id="ARBA00022692"/>
    </source>
</evidence>
<organism evidence="8 9">
    <name type="scientific">Dioscorea zingiberensis</name>
    <dbReference type="NCBI Taxonomy" id="325984"/>
    <lineage>
        <taxon>Eukaryota</taxon>
        <taxon>Viridiplantae</taxon>
        <taxon>Streptophyta</taxon>
        <taxon>Embryophyta</taxon>
        <taxon>Tracheophyta</taxon>
        <taxon>Spermatophyta</taxon>
        <taxon>Magnoliopsida</taxon>
        <taxon>Liliopsida</taxon>
        <taxon>Dioscoreales</taxon>
        <taxon>Dioscoreaceae</taxon>
        <taxon>Dioscorea</taxon>
    </lineage>
</organism>
<dbReference type="Pfam" id="PF00892">
    <property type="entry name" value="EamA"/>
    <property type="match status" value="2"/>
</dbReference>
<feature type="transmembrane region" description="Helical" evidence="6">
    <location>
        <begin position="303"/>
        <end position="322"/>
    </location>
</feature>
<keyword evidence="9" id="KW-1185">Reference proteome</keyword>
<comment type="similarity">
    <text evidence="2">Belongs to the drug/metabolite transporter (DMT) superfamily. Plant drug/metabolite exporter (P-DME) (TC 2.A.7.4) family.</text>
</comment>
<gene>
    <name evidence="8" type="ORF">J5N97_012044</name>
</gene>